<proteinExistence type="predicted"/>
<dbReference type="EMBL" id="CM045770">
    <property type="protein sequence ID" value="KAI7992396.1"/>
    <property type="molecule type" value="Genomic_DNA"/>
</dbReference>
<comment type="caution">
    <text evidence="1">The sequence shown here is derived from an EMBL/GenBank/DDBJ whole genome shotgun (WGS) entry which is preliminary data.</text>
</comment>
<accession>A0ACC0FUF6</accession>
<evidence type="ECO:0000313" key="2">
    <source>
        <dbReference type="Proteomes" id="UP001060215"/>
    </source>
</evidence>
<dbReference type="Proteomes" id="UP001060215">
    <property type="component" value="Chromosome 13"/>
</dbReference>
<sequence>MQESQPQGSKTEPSQPQSQLTAEAPEVKRRVVQGSPSTPSPMSSTSTPKAGQMMWRGKLVYNASGFKIASTGQKQGAPKD</sequence>
<organism evidence="1 2">
    <name type="scientific">Camellia lanceoleosa</name>
    <dbReference type="NCBI Taxonomy" id="1840588"/>
    <lineage>
        <taxon>Eukaryota</taxon>
        <taxon>Viridiplantae</taxon>
        <taxon>Streptophyta</taxon>
        <taxon>Embryophyta</taxon>
        <taxon>Tracheophyta</taxon>
        <taxon>Spermatophyta</taxon>
        <taxon>Magnoliopsida</taxon>
        <taxon>eudicotyledons</taxon>
        <taxon>Gunneridae</taxon>
        <taxon>Pentapetalae</taxon>
        <taxon>asterids</taxon>
        <taxon>Ericales</taxon>
        <taxon>Theaceae</taxon>
        <taxon>Camellia</taxon>
    </lineage>
</organism>
<keyword evidence="2" id="KW-1185">Reference proteome</keyword>
<name>A0ACC0FUF6_9ERIC</name>
<protein>
    <submittedName>
        <fullName evidence="1">Uncharacterized protein</fullName>
    </submittedName>
</protein>
<reference evidence="1 2" key="1">
    <citation type="journal article" date="2022" name="Plant J.">
        <title>Chromosome-level genome of Camellia lanceoleosa provides a valuable resource for understanding genome evolution and self-incompatibility.</title>
        <authorList>
            <person name="Gong W."/>
            <person name="Xiao S."/>
            <person name="Wang L."/>
            <person name="Liao Z."/>
            <person name="Chang Y."/>
            <person name="Mo W."/>
            <person name="Hu G."/>
            <person name="Li W."/>
            <person name="Zhao G."/>
            <person name="Zhu H."/>
            <person name="Hu X."/>
            <person name="Ji K."/>
            <person name="Xiang X."/>
            <person name="Song Q."/>
            <person name="Yuan D."/>
            <person name="Jin S."/>
            <person name="Zhang L."/>
        </authorList>
    </citation>
    <scope>NUCLEOTIDE SEQUENCE [LARGE SCALE GENOMIC DNA]</scope>
    <source>
        <strain evidence="1">SQ_2022a</strain>
    </source>
</reference>
<gene>
    <name evidence="1" type="ORF">LOK49_LG12G00529</name>
</gene>
<evidence type="ECO:0000313" key="1">
    <source>
        <dbReference type="EMBL" id="KAI7992396.1"/>
    </source>
</evidence>